<name>A0A849IA69_9HYPH</name>
<comment type="caution">
    <text evidence="1">The sequence shown here is derived from an EMBL/GenBank/DDBJ whole genome shotgun (WGS) entry which is preliminary data.</text>
</comment>
<dbReference type="EMBL" id="JABEPP010000006">
    <property type="protein sequence ID" value="NNM74764.1"/>
    <property type="molecule type" value="Genomic_DNA"/>
</dbReference>
<dbReference type="AlphaFoldDB" id="A0A849IA69"/>
<dbReference type="Proteomes" id="UP000564885">
    <property type="component" value="Unassembled WGS sequence"/>
</dbReference>
<gene>
    <name evidence="1" type="ORF">HJG44_20595</name>
</gene>
<evidence type="ECO:0000313" key="1">
    <source>
        <dbReference type="EMBL" id="NNM74764.1"/>
    </source>
</evidence>
<protein>
    <submittedName>
        <fullName evidence="1">Uncharacterized protein</fullName>
    </submittedName>
</protein>
<organism evidence="1 2">
    <name type="scientific">Enterovirga aerilata</name>
    <dbReference type="NCBI Taxonomy" id="2730920"/>
    <lineage>
        <taxon>Bacteria</taxon>
        <taxon>Pseudomonadati</taxon>
        <taxon>Pseudomonadota</taxon>
        <taxon>Alphaproteobacteria</taxon>
        <taxon>Hyphomicrobiales</taxon>
        <taxon>Methylobacteriaceae</taxon>
        <taxon>Enterovirga</taxon>
    </lineage>
</organism>
<keyword evidence="2" id="KW-1185">Reference proteome</keyword>
<sequence length="190" mass="20622">MSLPAFSGLCTYGPAATLELPGGYTAQARIQYDDSMGEPWKEHDGHGPVTDWRRASYRHGRPAKSPGERLLVSDGSNARFYDFAEAVRIALRDGWGCEGGRKKGETARAYAARAAEADFRRLQAWCSGEWHWCGVVVTVFKAGIELGSASLWGIESDAGDYLAEVANELLPEALDDAKARVAELAEELAA</sequence>
<accession>A0A849IA69</accession>
<evidence type="ECO:0000313" key="2">
    <source>
        <dbReference type="Proteomes" id="UP000564885"/>
    </source>
</evidence>
<proteinExistence type="predicted"/>
<reference evidence="1 2" key="1">
    <citation type="submission" date="2020-04" db="EMBL/GenBank/DDBJ databases">
        <title>Enterovirga sp. isolate from soil.</title>
        <authorList>
            <person name="Chea S."/>
            <person name="Kim D.-U."/>
        </authorList>
    </citation>
    <scope>NUCLEOTIDE SEQUENCE [LARGE SCALE GENOMIC DNA]</scope>
    <source>
        <strain evidence="1 2">DB1703</strain>
    </source>
</reference>
<dbReference type="RefSeq" id="WP_171220212.1">
    <property type="nucleotide sequence ID" value="NZ_JABEPP010000006.1"/>
</dbReference>